<organism evidence="3 4">
    <name type="scientific">Nitrincola iocasae</name>
    <dbReference type="NCBI Taxonomy" id="2614693"/>
    <lineage>
        <taxon>Bacteria</taxon>
        <taxon>Pseudomonadati</taxon>
        <taxon>Pseudomonadota</taxon>
        <taxon>Gammaproteobacteria</taxon>
        <taxon>Oceanospirillales</taxon>
        <taxon>Oceanospirillaceae</taxon>
        <taxon>Nitrincola</taxon>
    </lineage>
</organism>
<dbReference type="GO" id="GO:0016491">
    <property type="term" value="F:oxidoreductase activity"/>
    <property type="evidence" value="ECO:0007669"/>
    <property type="project" value="UniProtKB-KW"/>
</dbReference>
<evidence type="ECO:0000259" key="2">
    <source>
        <dbReference type="Pfam" id="PF01266"/>
    </source>
</evidence>
<evidence type="ECO:0000313" key="4">
    <source>
        <dbReference type="Proteomes" id="UP000325606"/>
    </source>
</evidence>
<dbReference type="InterPro" id="IPR006076">
    <property type="entry name" value="FAD-dep_OxRdtase"/>
</dbReference>
<reference evidence="3 4" key="1">
    <citation type="submission" date="2019-09" db="EMBL/GenBank/DDBJ databases">
        <title>Nitrincola iocasae sp. nov., a bacterium isolated from the sediment collected at a cold seep field in South China Sea.</title>
        <authorList>
            <person name="Zhang H."/>
            <person name="Wang H."/>
            <person name="Li C."/>
        </authorList>
    </citation>
    <scope>NUCLEOTIDE SEQUENCE [LARGE SCALE GENOMIC DNA]</scope>
    <source>
        <strain evidence="3 4">KXZD1103</strain>
    </source>
</reference>
<name>A0A5J6LFG2_9GAMM</name>
<dbReference type="EMBL" id="CP044222">
    <property type="protein sequence ID" value="QEW07086.1"/>
    <property type="molecule type" value="Genomic_DNA"/>
</dbReference>
<evidence type="ECO:0000256" key="1">
    <source>
        <dbReference type="ARBA" id="ARBA00023002"/>
    </source>
</evidence>
<dbReference type="Gene3D" id="3.50.50.60">
    <property type="entry name" value="FAD/NAD(P)-binding domain"/>
    <property type="match status" value="1"/>
</dbReference>
<dbReference type="AlphaFoldDB" id="A0A5J6LFG2"/>
<dbReference type="SUPFAM" id="SSF51905">
    <property type="entry name" value="FAD/NAD(P)-binding domain"/>
    <property type="match status" value="1"/>
</dbReference>
<proteinExistence type="predicted"/>
<accession>A0A5J6LFG2</accession>
<protein>
    <submittedName>
        <fullName evidence="3">FAD-binding oxidoreductase</fullName>
    </submittedName>
</protein>
<dbReference type="InterPro" id="IPR036188">
    <property type="entry name" value="FAD/NAD-bd_sf"/>
</dbReference>
<dbReference type="PANTHER" id="PTHR13847">
    <property type="entry name" value="SARCOSINE DEHYDROGENASE-RELATED"/>
    <property type="match status" value="1"/>
</dbReference>
<evidence type="ECO:0000313" key="3">
    <source>
        <dbReference type="EMBL" id="QEW07086.1"/>
    </source>
</evidence>
<gene>
    <name evidence="3" type="ORF">F5I99_11520</name>
</gene>
<keyword evidence="1" id="KW-0560">Oxidoreductase</keyword>
<feature type="domain" description="FAD dependent oxidoreductase" evidence="2">
    <location>
        <begin position="29"/>
        <end position="380"/>
    </location>
</feature>
<dbReference type="KEGG" id="nik:F5I99_11520"/>
<dbReference type="RefSeq" id="WP_151056151.1">
    <property type="nucleotide sequence ID" value="NZ_CP044222.1"/>
</dbReference>
<dbReference type="PANTHER" id="PTHR13847:SF275">
    <property type="entry name" value="GAMMA-GLUTAMYLPUTRESCINE OXIDOREDUCTASE"/>
    <property type="match status" value="1"/>
</dbReference>
<dbReference type="Proteomes" id="UP000325606">
    <property type="component" value="Chromosome"/>
</dbReference>
<keyword evidence="4" id="KW-1185">Reference proteome</keyword>
<dbReference type="Pfam" id="PF01266">
    <property type="entry name" value="DAO"/>
    <property type="match status" value="1"/>
</dbReference>
<sequence>MLEQCLWQLTSAESQPESQCLNTDVQTQVCIIGGGITGLSTAVHLQEMGIASCILEADEVAAGGSGRNVGLVNAGMWLPPEDICTRLGAERGERANRLLGDAPSLVFELIERYAIDCEARREGTLHLAHNQQGVKALQQRFEQFSRQGAPVELFKGAEVDALTGSSQIPAALLDRRAGSINPCAYTRGLARAAVSLGAQLFCHSPVTALTRDGDGWLVSTSAGQVKAAQVVLASNAYTQGDWTHLSQHFFPGYFYQVASAPLDGDAAASILPGGQGAWDTRTVLSSVRRDEAGRLILGSLGRGERKPDALLRCWANRIQKHYFPQLGSVDWQVSWTGRMGFTPDHVMRIFEPAPGLIAASGYNGRGNTTGTLMGKGFAHWLAEGNDAWLPLPLSQPQPIKQRKLWSLAYETGFSLYHAGQCLRVLI</sequence>
<dbReference type="GO" id="GO:0005737">
    <property type="term" value="C:cytoplasm"/>
    <property type="evidence" value="ECO:0007669"/>
    <property type="project" value="TreeGrafter"/>
</dbReference>
<dbReference type="Gene3D" id="3.30.9.10">
    <property type="entry name" value="D-Amino Acid Oxidase, subunit A, domain 2"/>
    <property type="match status" value="1"/>
</dbReference>